<protein>
    <submittedName>
        <fullName evidence="1">Uncharacterized protein</fullName>
    </submittedName>
</protein>
<organism evidence="1 2">
    <name type="scientific">Eumeta variegata</name>
    <name type="common">Bagworm moth</name>
    <name type="synonym">Eumeta japonica</name>
    <dbReference type="NCBI Taxonomy" id="151549"/>
    <lineage>
        <taxon>Eukaryota</taxon>
        <taxon>Metazoa</taxon>
        <taxon>Ecdysozoa</taxon>
        <taxon>Arthropoda</taxon>
        <taxon>Hexapoda</taxon>
        <taxon>Insecta</taxon>
        <taxon>Pterygota</taxon>
        <taxon>Neoptera</taxon>
        <taxon>Endopterygota</taxon>
        <taxon>Lepidoptera</taxon>
        <taxon>Glossata</taxon>
        <taxon>Ditrysia</taxon>
        <taxon>Tineoidea</taxon>
        <taxon>Psychidae</taxon>
        <taxon>Oiketicinae</taxon>
        <taxon>Eumeta</taxon>
    </lineage>
</organism>
<dbReference type="AlphaFoldDB" id="A0A4C1VZJ3"/>
<dbReference type="Proteomes" id="UP000299102">
    <property type="component" value="Unassembled WGS sequence"/>
</dbReference>
<reference evidence="1 2" key="1">
    <citation type="journal article" date="2019" name="Commun. Biol.">
        <title>The bagworm genome reveals a unique fibroin gene that provides high tensile strength.</title>
        <authorList>
            <person name="Kono N."/>
            <person name="Nakamura H."/>
            <person name="Ohtoshi R."/>
            <person name="Tomita M."/>
            <person name="Numata K."/>
            <person name="Arakawa K."/>
        </authorList>
    </citation>
    <scope>NUCLEOTIDE SEQUENCE [LARGE SCALE GENOMIC DNA]</scope>
</reference>
<keyword evidence="2" id="KW-1185">Reference proteome</keyword>
<evidence type="ECO:0000313" key="2">
    <source>
        <dbReference type="Proteomes" id="UP000299102"/>
    </source>
</evidence>
<sequence>MGTRITSFNKLSGRQRVQVIKLETLSRKQRALVVAPYKIIRNVTSKNDIPATNKSPEYSNSLSYRHHPTTQLEERSDRTWAVPDAYLDQRPRIESLTDKFHLTLDASHYHLN</sequence>
<evidence type="ECO:0000313" key="1">
    <source>
        <dbReference type="EMBL" id="GBP44251.1"/>
    </source>
</evidence>
<accession>A0A4C1VZJ3</accession>
<name>A0A4C1VZJ3_EUMVA</name>
<gene>
    <name evidence="1" type="ORF">EVAR_22135_1</name>
</gene>
<proteinExistence type="predicted"/>
<comment type="caution">
    <text evidence="1">The sequence shown here is derived from an EMBL/GenBank/DDBJ whole genome shotgun (WGS) entry which is preliminary data.</text>
</comment>
<dbReference type="EMBL" id="BGZK01000449">
    <property type="protein sequence ID" value="GBP44251.1"/>
    <property type="molecule type" value="Genomic_DNA"/>
</dbReference>